<sequence length="1183" mass="128866">NIGRIAAANPDIAAVRLASRRLQIGDRHAATRTVRPPLQPLVRGIVGPLLISCFWFGLAARYLRISGYRLGGGLGRRSPATCGIRELLLYSCLLQPLTSQFVKVKPQLQAVHSVLHLARDTALIPGVNQQTAMEASFAFNDPTNGDLSRPDSRKPACYFCSPLGEDGEVDMRSAHCFTSATGNSTRLWLPCIDSLPASCASGASRSSLVPEDMVAVAAAATYSRLSTPGPAIQDLSQPCAPNIGFAIGAFELETGPPLSGATRLLFLSASACLSDEAYSLPACLTVLAFYESLLGVRLPYGSLKLVPYASVILASVSLLHSARIVDQAIESRRALALALAQQFFVGLLHRHADIQRRLATQGISASHSALYQRKVFGHNEYQTTYRDQMSQDTVPPDYAAIYRSKAMLVIRLLGLQAGEEVLQYVLNKLITLASSYDPSLQQQPLQPGTEQSWRPAFLLSSQALLDLILALTGKNMQYLLDQASFSINKKRNLIALEIRDDPPVAASGGGGGAAARRRRYTGAVAVSLQELDGPFTHTLKLGRIGSRQRPALRKIKRRKVLLSNGDELEDPDLGKLESDCSLLWLRVDPENAAYRHVEIVAAPEPMWHLLPALRDDALPARMAALQGPLCQPCFHSRGDLAGADGGGSETSASISQSACRPATLCVHDQRPLDLLEPLMAVFLSLFGAKDTRGASVHVAAATQPRASARLRCPNSFSICCGSTTNSKNIYADDYYRAALIESLFRTSCSHCYYENFLAKLPKPIAALLEGAHRLHPADIGIFKSYAAPGNYIDVRLAAMEAVDAAALAWLLDSTVCNPAEEASVRHQAVAMLTIQPPFLRRKRGQLDTPELVERLWRLLNTELSGDCRLAAPLPALYHLLYGRHRPKYELGAPRVRKQRGGVAAHFANPWRPRAASAAVSRREFRWCRRPQRGPPPESPGGAPRCRRENFLVLNVREGRTKIAQRAPTPTPAPADTDDDNANFGLTGAGVGLGSSGDEADVDDDLDIGLEDDYEPGKLGRAKYVTCPTMSSELQSSHWYQFWHSIDCNSTARWEPLREPSFLAFLCAADAAQCLLCLLSLLLNSLSYLALGRDGSDSTLAMQLRSLAVTDVIYVLANTIDNFCHTLETLPARLGTPPVPAADFRPPHCLGGIRVAFITLHNWLMLFMAAVRFAKIRWPLRANL</sequence>
<feature type="domain" description="Transcription initiation factor TFIID subunit 2 TPR repeats" evidence="3">
    <location>
        <begin position="776"/>
        <end position="887"/>
    </location>
</feature>
<keyword evidence="1" id="KW-0472">Membrane</keyword>
<accession>A0A1I8JS08</accession>
<dbReference type="GO" id="GO:0005669">
    <property type="term" value="C:transcription factor TFIID complex"/>
    <property type="evidence" value="ECO:0007669"/>
    <property type="project" value="InterPro"/>
</dbReference>
<dbReference type="PANTHER" id="PTHR15137">
    <property type="entry name" value="TRANSCRIPTION INITIATION FACTOR TFIID"/>
    <property type="match status" value="1"/>
</dbReference>
<dbReference type="PANTHER" id="PTHR15137:SF9">
    <property type="entry name" value="TRANSCRIPTION INITIATION FACTOR TFIID SUBUNIT 2"/>
    <property type="match status" value="1"/>
</dbReference>
<feature type="transmembrane region" description="Helical" evidence="1">
    <location>
        <begin position="41"/>
        <end position="60"/>
    </location>
</feature>
<feature type="domain" description="Transcription initiation factor TFIID subunit 2 Ig-like" evidence="2">
    <location>
        <begin position="483"/>
        <end position="599"/>
    </location>
</feature>
<dbReference type="InterPro" id="IPR057991">
    <property type="entry name" value="TPR_TAF2_C"/>
</dbReference>
<dbReference type="Gene3D" id="1.20.1070.10">
    <property type="entry name" value="Rhodopsin 7-helix transmembrane proteins"/>
    <property type="match status" value="1"/>
</dbReference>
<dbReference type="Pfam" id="PF25316">
    <property type="entry name" value="TAF2_3rd"/>
    <property type="match status" value="1"/>
</dbReference>
<dbReference type="Proteomes" id="UP000095280">
    <property type="component" value="Unplaced"/>
</dbReference>
<keyword evidence="1" id="KW-1133">Transmembrane helix</keyword>
<evidence type="ECO:0000313" key="5">
    <source>
        <dbReference type="WBParaSite" id="snap_masked-unitig_45079-processed-gene-0.1-mRNA-1"/>
    </source>
</evidence>
<dbReference type="WBParaSite" id="snap_masked-unitig_45079-processed-gene-0.1-mRNA-1">
    <property type="protein sequence ID" value="snap_masked-unitig_45079-processed-gene-0.1-mRNA-1"/>
    <property type="gene ID" value="snap_masked-unitig_45079-processed-gene-0.1"/>
</dbReference>
<dbReference type="GO" id="GO:0000976">
    <property type="term" value="F:transcription cis-regulatory region binding"/>
    <property type="evidence" value="ECO:0007669"/>
    <property type="project" value="TreeGrafter"/>
</dbReference>
<dbReference type="GO" id="GO:0006367">
    <property type="term" value="P:transcription initiation at RNA polymerase II promoter"/>
    <property type="evidence" value="ECO:0007669"/>
    <property type="project" value="TreeGrafter"/>
</dbReference>
<keyword evidence="1" id="KW-0812">Transmembrane</keyword>
<dbReference type="Pfam" id="PF25577">
    <property type="entry name" value="TPR_TAF2_C"/>
    <property type="match status" value="1"/>
</dbReference>
<dbReference type="AlphaFoldDB" id="A0A1I8JS08"/>
<evidence type="ECO:0000313" key="4">
    <source>
        <dbReference type="Proteomes" id="UP000095280"/>
    </source>
</evidence>
<keyword evidence="4" id="KW-1185">Reference proteome</keyword>
<organism evidence="4 5">
    <name type="scientific">Macrostomum lignano</name>
    <dbReference type="NCBI Taxonomy" id="282301"/>
    <lineage>
        <taxon>Eukaryota</taxon>
        <taxon>Metazoa</taxon>
        <taxon>Spiralia</taxon>
        <taxon>Lophotrochozoa</taxon>
        <taxon>Platyhelminthes</taxon>
        <taxon>Rhabditophora</taxon>
        <taxon>Macrostomorpha</taxon>
        <taxon>Macrostomida</taxon>
        <taxon>Macrostomidae</taxon>
        <taxon>Macrostomum</taxon>
    </lineage>
</organism>
<dbReference type="GO" id="GO:0003682">
    <property type="term" value="F:chromatin binding"/>
    <property type="evidence" value="ECO:0007669"/>
    <property type="project" value="TreeGrafter"/>
</dbReference>
<dbReference type="InterPro" id="IPR037813">
    <property type="entry name" value="TAF2"/>
</dbReference>
<dbReference type="InterPro" id="IPR057345">
    <property type="entry name" value="Ig-like_TAF2"/>
</dbReference>
<evidence type="ECO:0000259" key="2">
    <source>
        <dbReference type="Pfam" id="PF25316"/>
    </source>
</evidence>
<evidence type="ECO:0000256" key="1">
    <source>
        <dbReference type="SAM" id="Phobius"/>
    </source>
</evidence>
<protein>
    <submittedName>
        <fullName evidence="5">SET domain-containing protein</fullName>
    </submittedName>
</protein>
<name>A0A1I8JS08_9PLAT</name>
<proteinExistence type="predicted"/>
<dbReference type="GO" id="GO:0016251">
    <property type="term" value="F:RNA polymerase II general transcription initiation factor activity"/>
    <property type="evidence" value="ECO:0007669"/>
    <property type="project" value="TreeGrafter"/>
</dbReference>
<evidence type="ECO:0000259" key="3">
    <source>
        <dbReference type="Pfam" id="PF25577"/>
    </source>
</evidence>
<reference evidence="5" key="1">
    <citation type="submission" date="2016-11" db="UniProtKB">
        <authorList>
            <consortium name="WormBaseParasite"/>
        </authorList>
    </citation>
    <scope>IDENTIFICATION</scope>
</reference>